<keyword evidence="6" id="KW-0663">Pyridoxal phosphate</keyword>
<dbReference type="EMBL" id="CP013067">
    <property type="protein sequence ID" value="ALP40111.1"/>
    <property type="molecule type" value="Genomic_DNA"/>
</dbReference>
<feature type="domain" description="Aminotransferase class I/classII large" evidence="7">
    <location>
        <begin position="46"/>
        <end position="385"/>
    </location>
</feature>
<dbReference type="Gene3D" id="3.40.640.10">
    <property type="entry name" value="Type I PLP-dependent aspartate aminotransferase-like (Major domain)"/>
    <property type="match status" value="1"/>
</dbReference>
<evidence type="ECO:0000313" key="9">
    <source>
        <dbReference type="EMBL" id="MBZ6068067.1"/>
    </source>
</evidence>
<dbReference type="AlphaFoldDB" id="A0A0S2SEP2"/>
<dbReference type="GO" id="GO:1901605">
    <property type="term" value="P:alpha-amino acid metabolic process"/>
    <property type="evidence" value="ECO:0007669"/>
    <property type="project" value="TreeGrafter"/>
</dbReference>
<name>A0A0S2SEP2_9GAMM</name>
<gene>
    <name evidence="9" type="ORF">LA374_17920</name>
    <name evidence="8" type="ORF">WL1483_4443</name>
</gene>
<dbReference type="InterPro" id="IPR015422">
    <property type="entry name" value="PyrdxlP-dep_Trfase_small"/>
</dbReference>
<comment type="subunit">
    <text evidence="3">Homodimer.</text>
</comment>
<dbReference type="Proteomes" id="UP000058114">
    <property type="component" value="Chromosome"/>
</dbReference>
<dbReference type="PANTHER" id="PTHR42790:SF19">
    <property type="entry name" value="KYNURENINE_ALPHA-AMINOADIPATE AMINOTRANSFERASE, MITOCHONDRIAL"/>
    <property type="match status" value="1"/>
</dbReference>
<organism evidence="8 10">
    <name type="scientific">Aeromonas schubertii</name>
    <dbReference type="NCBI Taxonomy" id="652"/>
    <lineage>
        <taxon>Bacteria</taxon>
        <taxon>Pseudomonadati</taxon>
        <taxon>Pseudomonadota</taxon>
        <taxon>Gammaproteobacteria</taxon>
        <taxon>Aeromonadales</taxon>
        <taxon>Aeromonadaceae</taxon>
        <taxon>Aeromonas</taxon>
    </lineage>
</organism>
<dbReference type="InterPro" id="IPR004839">
    <property type="entry name" value="Aminotransferase_I/II_large"/>
</dbReference>
<dbReference type="InterPro" id="IPR015424">
    <property type="entry name" value="PyrdxlP-dep_Trfase"/>
</dbReference>
<dbReference type="EMBL" id="JAIRBT010000033">
    <property type="protein sequence ID" value="MBZ6068067.1"/>
    <property type="molecule type" value="Genomic_DNA"/>
</dbReference>
<evidence type="ECO:0000256" key="2">
    <source>
        <dbReference type="ARBA" id="ARBA00007441"/>
    </source>
</evidence>
<evidence type="ECO:0000313" key="10">
    <source>
        <dbReference type="Proteomes" id="UP000058114"/>
    </source>
</evidence>
<evidence type="ECO:0000259" key="7">
    <source>
        <dbReference type="Pfam" id="PF00155"/>
    </source>
</evidence>
<reference evidence="9 11" key="3">
    <citation type="submission" date="2021-09" db="EMBL/GenBank/DDBJ databases">
        <title>Aeromonas schubertii isolated from Asian sea bass.</title>
        <authorList>
            <person name="Pinpimai K."/>
        </authorList>
    </citation>
    <scope>NUCLEOTIDE SEQUENCE [LARGE SCALE GENOMIC DNA]</scope>
    <source>
        <strain evidence="9 11">CHULA2021a</strain>
    </source>
</reference>
<dbReference type="Gene3D" id="3.90.1150.10">
    <property type="entry name" value="Aspartate Aminotransferase, domain 1"/>
    <property type="match status" value="1"/>
</dbReference>
<keyword evidence="5 8" id="KW-0808">Transferase</keyword>
<sequence>MQPFFAQRFEKVEPSFIREILKVATRPEIISFAGGLPNPNLFPVKEIEEACQAVLQEQGAAALQYATTEGYAPLRHYIADRYLSRYGMQVDPDNILITSGSQQALDLLGKVLVDEGQDLIIEEPGYLGAIQAFSVYQPVFRPITLGEEGLDLAALDALLASGTSARILYGVPNFQNPSGVSYSPANRVAVAERLVRHDLLMVEDDPYGELRFEGELVDPIAKLAPDNTVLLGSFSKTVVPAFRLGWMVVPSWLRKKVTIAKQATDLHSNAFSQQVLHRFLTTHSLDAHLEKIKAVYGRQRAAMEASLARHCPPGVRWTRPEGGMFLWLTLPESVCAMTLFDLAIEEKVAFVPGAPFYVRPEIKNTLRLSFSCVDEATIEEGVQRLARALRKVL</sequence>
<reference evidence="10" key="1">
    <citation type="submission" date="2015-10" db="EMBL/GenBank/DDBJ databases">
        <title>Complete Genome Sequence of Aeromonas schubertii strain WL1483.</title>
        <authorList>
            <person name="Liu L."/>
        </authorList>
    </citation>
    <scope>NUCLEOTIDE SEQUENCE [LARGE SCALE GENOMIC DNA]</scope>
    <source>
        <strain evidence="10">WL1483</strain>
    </source>
</reference>
<evidence type="ECO:0000313" key="11">
    <source>
        <dbReference type="Proteomes" id="UP000774958"/>
    </source>
</evidence>
<evidence type="ECO:0000256" key="4">
    <source>
        <dbReference type="ARBA" id="ARBA00022576"/>
    </source>
</evidence>
<reference evidence="8 10" key="2">
    <citation type="journal article" date="2016" name="Genome Announc.">
        <title>Complete Genome Sequence of the Highly Virulent Aeromonas schubertii Strain WL1483, Isolated from Diseased Snakehead Fish (Channa argus) in China.</title>
        <authorList>
            <person name="Liu L."/>
            <person name="Li N."/>
            <person name="Zhang D."/>
            <person name="Fu X."/>
            <person name="Shi C."/>
            <person name="Lin Q."/>
            <person name="Hao G."/>
        </authorList>
    </citation>
    <scope>NUCLEOTIDE SEQUENCE [LARGE SCALE GENOMIC DNA]</scope>
    <source>
        <strain evidence="8 10">WL1483</strain>
    </source>
</reference>
<keyword evidence="11" id="KW-1185">Reference proteome</keyword>
<dbReference type="Proteomes" id="UP000774958">
    <property type="component" value="Unassembled WGS sequence"/>
</dbReference>
<dbReference type="PATRIC" id="fig|652.5.peg.3945"/>
<dbReference type="CDD" id="cd00609">
    <property type="entry name" value="AAT_like"/>
    <property type="match status" value="1"/>
</dbReference>
<comment type="cofactor">
    <cofactor evidence="1">
        <name>pyridoxal 5'-phosphate</name>
        <dbReference type="ChEBI" id="CHEBI:597326"/>
    </cofactor>
</comment>
<evidence type="ECO:0000256" key="3">
    <source>
        <dbReference type="ARBA" id="ARBA00011738"/>
    </source>
</evidence>
<dbReference type="KEGG" id="asr:WL1483_4443"/>
<dbReference type="SUPFAM" id="SSF53383">
    <property type="entry name" value="PLP-dependent transferases"/>
    <property type="match status" value="1"/>
</dbReference>
<evidence type="ECO:0000256" key="5">
    <source>
        <dbReference type="ARBA" id="ARBA00022679"/>
    </source>
</evidence>
<dbReference type="FunFam" id="3.40.640.10:FF:000053">
    <property type="entry name" value="Aminotransferase, class I"/>
    <property type="match status" value="1"/>
</dbReference>
<evidence type="ECO:0000313" key="8">
    <source>
        <dbReference type="EMBL" id="ALP40111.1"/>
    </source>
</evidence>
<proteinExistence type="inferred from homology"/>
<dbReference type="GO" id="GO:0008483">
    <property type="term" value="F:transaminase activity"/>
    <property type="evidence" value="ECO:0007669"/>
    <property type="project" value="UniProtKB-KW"/>
</dbReference>
<dbReference type="GO" id="GO:0030170">
    <property type="term" value="F:pyridoxal phosphate binding"/>
    <property type="evidence" value="ECO:0007669"/>
    <property type="project" value="InterPro"/>
</dbReference>
<dbReference type="InterPro" id="IPR015421">
    <property type="entry name" value="PyrdxlP-dep_Trfase_major"/>
</dbReference>
<dbReference type="Pfam" id="PF00155">
    <property type="entry name" value="Aminotran_1_2"/>
    <property type="match status" value="1"/>
</dbReference>
<evidence type="ECO:0000256" key="6">
    <source>
        <dbReference type="ARBA" id="ARBA00022898"/>
    </source>
</evidence>
<protein>
    <submittedName>
        <fullName evidence="8">Class I and II aminotransferase</fullName>
    </submittedName>
    <submittedName>
        <fullName evidence="9">PLP-dependent aminotransferase family protein</fullName>
    </submittedName>
</protein>
<dbReference type="RefSeq" id="WP_060587640.1">
    <property type="nucleotide sequence ID" value="NZ_CP013067.1"/>
</dbReference>
<keyword evidence="4 8" id="KW-0032">Aminotransferase</keyword>
<comment type="similarity">
    <text evidence="2">Belongs to the class-I pyridoxal-phosphate-dependent aminotransferase family.</text>
</comment>
<dbReference type="PANTHER" id="PTHR42790">
    <property type="entry name" value="AMINOTRANSFERASE"/>
    <property type="match status" value="1"/>
</dbReference>
<dbReference type="InterPro" id="IPR050859">
    <property type="entry name" value="Class-I_PLP-dep_aminotransf"/>
</dbReference>
<evidence type="ECO:0000256" key="1">
    <source>
        <dbReference type="ARBA" id="ARBA00001933"/>
    </source>
</evidence>
<accession>A0A0S2SEP2</accession>